<evidence type="ECO:0000313" key="2">
    <source>
        <dbReference type="Proteomes" id="UP000676967"/>
    </source>
</evidence>
<accession>A0ABM7LN79</accession>
<evidence type="ECO:0000313" key="1">
    <source>
        <dbReference type="EMBL" id="BCJ40689.1"/>
    </source>
</evidence>
<dbReference type="EMBL" id="AP023356">
    <property type="protein sequence ID" value="BCJ40689.1"/>
    <property type="molecule type" value="Genomic_DNA"/>
</dbReference>
<keyword evidence="2" id="KW-1185">Reference proteome</keyword>
<name>A0ABM7LN79_9ACTN</name>
<proteinExistence type="predicted"/>
<protein>
    <submittedName>
        <fullName evidence="1">Uncharacterized protein</fullName>
    </submittedName>
</protein>
<sequence length="106" mass="11395">MPREEIYRRFAARVNTDGEIDVVAYGTAWELDPDSGVTTQGPGDVAVAVGITAVDATFTYACGGVTVRGTVNSWRPSHETLIFDCSDDADPPAGAMERQARKLTCR</sequence>
<dbReference type="RefSeq" id="WP_189335105.1">
    <property type="nucleotide sequence ID" value="NZ_AP023356.1"/>
</dbReference>
<gene>
    <name evidence="1" type="ORF">Aiant_13460</name>
</gene>
<organism evidence="1 2">
    <name type="scientific">Actinoplanes ianthinogenes</name>
    <dbReference type="NCBI Taxonomy" id="122358"/>
    <lineage>
        <taxon>Bacteria</taxon>
        <taxon>Bacillati</taxon>
        <taxon>Actinomycetota</taxon>
        <taxon>Actinomycetes</taxon>
        <taxon>Micromonosporales</taxon>
        <taxon>Micromonosporaceae</taxon>
        <taxon>Actinoplanes</taxon>
    </lineage>
</organism>
<dbReference type="Proteomes" id="UP000676967">
    <property type="component" value="Chromosome"/>
</dbReference>
<reference evidence="1 2" key="1">
    <citation type="submission" date="2020-08" db="EMBL/GenBank/DDBJ databases">
        <title>Whole genome shotgun sequence of Actinoplanes ianthinogenes NBRC 13996.</title>
        <authorList>
            <person name="Komaki H."/>
            <person name="Tamura T."/>
        </authorList>
    </citation>
    <scope>NUCLEOTIDE SEQUENCE [LARGE SCALE GENOMIC DNA]</scope>
    <source>
        <strain evidence="1 2">NBRC 13996</strain>
    </source>
</reference>